<accession>A0AB33H5E3</accession>
<dbReference type="RefSeq" id="WP_119174289.1">
    <property type="nucleotide sequence ID" value="NZ_CP032184.1"/>
</dbReference>
<dbReference type="Proteomes" id="UP000263627">
    <property type="component" value="Chromosome"/>
</dbReference>
<protein>
    <submittedName>
        <fullName evidence="2">Uncharacterized protein</fullName>
    </submittedName>
</protein>
<proteinExistence type="predicted"/>
<feature type="region of interest" description="Disordered" evidence="1">
    <location>
        <begin position="92"/>
        <end position="127"/>
    </location>
</feature>
<evidence type="ECO:0000256" key="1">
    <source>
        <dbReference type="SAM" id="MobiDB-lite"/>
    </source>
</evidence>
<sequence length="265" mass="31009">MQSKICTKCSVEKPISEFYKKSSGKYGVEGSCKLCRNEGIKRYQQTEAGQAVVKKAQQKFATTEKGKANQYRKDHSEKGLARRQRFLKGDARKKWNEEYHSRPDVKERQREAQRRHYHNGDGKDYMREYNSRSDVRSKKAIYDRDRRANPELREARLVRARELSRLESNKAVKRAYQESDIGRGVRRRINKKSYLSNQIKVKARRLLRTEVDMGRILRPIACESCYSVGGVHGHHDDYAKPLSVRWLCPQCHKNWHRLNGPGING</sequence>
<dbReference type="AlphaFoldDB" id="A0AB33H5E3"/>
<gene>
    <name evidence="2" type="ORF">AM363_17265</name>
</gene>
<organism evidence="2 3">
    <name type="scientific">Citrobacter freundii</name>
    <dbReference type="NCBI Taxonomy" id="546"/>
    <lineage>
        <taxon>Bacteria</taxon>
        <taxon>Pseudomonadati</taxon>
        <taxon>Pseudomonadota</taxon>
        <taxon>Gammaproteobacteria</taxon>
        <taxon>Enterobacterales</taxon>
        <taxon>Enterobacteriaceae</taxon>
        <taxon>Citrobacter</taxon>
        <taxon>Citrobacter freundii complex</taxon>
    </lineage>
</organism>
<evidence type="ECO:0000313" key="2">
    <source>
        <dbReference type="EMBL" id="AXZ48552.1"/>
    </source>
</evidence>
<name>A0AB33H5E3_CITFR</name>
<reference evidence="2 3" key="1">
    <citation type="submission" date="2018-09" db="EMBL/GenBank/DDBJ databases">
        <title>Whole genome sequencing of Citrobacter freundii AR_0116.</title>
        <authorList>
            <person name="Conlan S."/>
            <person name="Thomas P.J."/>
            <person name="Mullikin J."/>
            <person name="Frank K.M."/>
            <person name="Segre J.A."/>
        </authorList>
    </citation>
    <scope>NUCLEOTIDE SEQUENCE [LARGE SCALE GENOMIC DNA]</scope>
    <source>
        <strain evidence="2 3">AR_0116</strain>
    </source>
</reference>
<dbReference type="EMBL" id="CP032184">
    <property type="protein sequence ID" value="AXZ48552.1"/>
    <property type="molecule type" value="Genomic_DNA"/>
</dbReference>
<evidence type="ECO:0000313" key="3">
    <source>
        <dbReference type="Proteomes" id="UP000263627"/>
    </source>
</evidence>